<keyword evidence="4" id="KW-1185">Reference proteome</keyword>
<dbReference type="AlphaFoldDB" id="A0AAD1VYQ6"/>
<evidence type="ECO:0000313" key="3">
    <source>
        <dbReference type="EMBL" id="CAH2273957.1"/>
    </source>
</evidence>
<feature type="region of interest" description="Disordered" evidence="2">
    <location>
        <begin position="250"/>
        <end position="284"/>
    </location>
</feature>
<proteinExistence type="inferred from homology"/>
<dbReference type="GO" id="GO:0036064">
    <property type="term" value="C:ciliary basal body"/>
    <property type="evidence" value="ECO:0007669"/>
    <property type="project" value="TreeGrafter"/>
</dbReference>
<evidence type="ECO:0008006" key="5">
    <source>
        <dbReference type="Google" id="ProtNLM"/>
    </source>
</evidence>
<dbReference type="EMBL" id="OW240914">
    <property type="protein sequence ID" value="CAH2273957.1"/>
    <property type="molecule type" value="Genomic_DNA"/>
</dbReference>
<comment type="similarity">
    <text evidence="1">Belongs to the FAM154 family.</text>
</comment>
<dbReference type="GO" id="GO:0036126">
    <property type="term" value="C:sperm flagellum"/>
    <property type="evidence" value="ECO:0007669"/>
    <property type="project" value="TreeGrafter"/>
</dbReference>
<feature type="compositionally biased region" description="Basic and acidic residues" evidence="2">
    <location>
        <begin position="167"/>
        <end position="177"/>
    </location>
</feature>
<dbReference type="PANTHER" id="PTHR31516">
    <property type="entry name" value="STABILIZER OF AXONEMAL MICROTUBULES 2"/>
    <property type="match status" value="1"/>
</dbReference>
<evidence type="ECO:0000313" key="4">
    <source>
        <dbReference type="Proteomes" id="UP001295444"/>
    </source>
</evidence>
<dbReference type="InterPro" id="IPR033336">
    <property type="entry name" value="SAXO1/2"/>
</dbReference>
<dbReference type="Proteomes" id="UP001295444">
    <property type="component" value="Chromosome 03"/>
</dbReference>
<accession>A0AAD1VYQ6</accession>
<evidence type="ECO:0000256" key="2">
    <source>
        <dbReference type="SAM" id="MobiDB-lite"/>
    </source>
</evidence>
<dbReference type="GO" id="GO:0005814">
    <property type="term" value="C:centriole"/>
    <property type="evidence" value="ECO:0007669"/>
    <property type="project" value="TreeGrafter"/>
</dbReference>
<gene>
    <name evidence="3" type="ORF">PECUL_23A005070</name>
</gene>
<protein>
    <recommendedName>
        <fullName evidence="5">Stabilizer of axonemal microtubules 2</fullName>
    </recommendedName>
</protein>
<feature type="compositionally biased region" description="Basic and acidic residues" evidence="2">
    <location>
        <begin position="188"/>
        <end position="202"/>
    </location>
</feature>
<feature type="compositionally biased region" description="Basic and acidic residues" evidence="2">
    <location>
        <begin position="267"/>
        <end position="278"/>
    </location>
</feature>
<organism evidence="3 4">
    <name type="scientific">Pelobates cultripes</name>
    <name type="common">Western spadefoot toad</name>
    <dbReference type="NCBI Taxonomy" id="61616"/>
    <lineage>
        <taxon>Eukaryota</taxon>
        <taxon>Metazoa</taxon>
        <taxon>Chordata</taxon>
        <taxon>Craniata</taxon>
        <taxon>Vertebrata</taxon>
        <taxon>Euteleostomi</taxon>
        <taxon>Amphibia</taxon>
        <taxon>Batrachia</taxon>
        <taxon>Anura</taxon>
        <taxon>Pelobatoidea</taxon>
        <taxon>Pelobatidae</taxon>
        <taxon>Pelobates</taxon>
    </lineage>
</organism>
<dbReference type="GO" id="GO:0008017">
    <property type="term" value="F:microtubule binding"/>
    <property type="evidence" value="ECO:0007669"/>
    <property type="project" value="InterPro"/>
</dbReference>
<sequence>MDFETTYKMNFNRYNVKPVPLMRPVERQQDVGKFCGTPTYKSDFKQWDIQKRELIKQPNIYQPPVLKFSHSTTSQNDYYLKKLTLNNSFKPEDKTKRSSLPFDHTTSYSISYVPHKLVPKFETQIEEYKPSGQRFEHQTTHRLTYKGALGEKAKIFKPEQTTVTNNDKFEGTSETKDSFLPQLLPSGHDVKTEEDKPTTSIHKDNFLPKLLPFCHLVKTEEDKPTNAPTELESTVPSDYVPSQLNFVKPESPAKGSKASIKGNCNTKDLKSGKGQERKKSIHLPKISTTFNGLTTSQTYFKLQQQDK</sequence>
<dbReference type="GO" id="GO:0005879">
    <property type="term" value="C:axonemal microtubule"/>
    <property type="evidence" value="ECO:0007669"/>
    <property type="project" value="TreeGrafter"/>
</dbReference>
<dbReference type="Pfam" id="PF05217">
    <property type="entry name" value="SAXO1-2"/>
    <property type="match status" value="1"/>
</dbReference>
<reference evidence="3" key="1">
    <citation type="submission" date="2022-03" db="EMBL/GenBank/DDBJ databases">
        <authorList>
            <person name="Alioto T."/>
            <person name="Alioto T."/>
            <person name="Gomez Garrido J."/>
        </authorList>
    </citation>
    <scope>NUCLEOTIDE SEQUENCE</scope>
</reference>
<name>A0AAD1VYQ6_PELCU</name>
<dbReference type="PANTHER" id="PTHR31516:SF9">
    <property type="entry name" value="STABILIZER OF AXONEMAL MICROTUBULES 1"/>
    <property type="match status" value="1"/>
</dbReference>
<evidence type="ECO:0000256" key="1">
    <source>
        <dbReference type="ARBA" id="ARBA00008738"/>
    </source>
</evidence>
<feature type="region of interest" description="Disordered" evidence="2">
    <location>
        <begin position="164"/>
        <end position="202"/>
    </location>
</feature>